<dbReference type="AlphaFoldDB" id="A0A806X2L4"/>
<keyword evidence="1" id="KW-0812">Transmembrane</keyword>
<dbReference type="EMBL" id="CP012871">
    <property type="protein sequence ID" value="ALR75574.1"/>
    <property type="molecule type" value="Genomic_DNA"/>
</dbReference>
<dbReference type="KEGG" id="kle:AO703_04435"/>
<evidence type="ECO:0000313" key="3">
    <source>
        <dbReference type="Proteomes" id="UP000069162"/>
    </source>
</evidence>
<name>A0A806X2L4_9ENTR</name>
<dbReference type="OMA" id="HLRANYW"/>
<evidence type="ECO:0000256" key="1">
    <source>
        <dbReference type="SAM" id="Phobius"/>
    </source>
</evidence>
<feature type="transmembrane region" description="Helical" evidence="1">
    <location>
        <begin position="12"/>
        <end position="31"/>
    </location>
</feature>
<dbReference type="Proteomes" id="UP000069162">
    <property type="component" value="Chromosome"/>
</dbReference>
<protein>
    <submittedName>
        <fullName evidence="2">Uncharacterized protein</fullName>
    </submittedName>
</protein>
<keyword evidence="1" id="KW-1133">Transmembrane helix</keyword>
<evidence type="ECO:0000313" key="2">
    <source>
        <dbReference type="EMBL" id="ALR75574.1"/>
    </source>
</evidence>
<dbReference type="RefSeq" id="WP_013367473.1">
    <property type="nucleotide sequence ID" value="NZ_CP012871.1"/>
</dbReference>
<organism evidence="2 3">
    <name type="scientific">[Enterobacter] lignolyticus</name>
    <dbReference type="NCBI Taxonomy" id="1334193"/>
    <lineage>
        <taxon>Bacteria</taxon>
        <taxon>Pseudomonadati</taxon>
        <taxon>Pseudomonadota</taxon>
        <taxon>Gammaproteobacteria</taxon>
        <taxon>Enterobacterales</taxon>
        <taxon>Enterobacteriaceae</taxon>
        <taxon>Pluralibacter</taxon>
    </lineage>
</organism>
<proteinExistence type="predicted"/>
<accession>A0A806X2L4</accession>
<sequence length="74" mass="8709">MKDDELEHLRANYWGTTLLCGAFLGIFLYMLQQQQRGLMLFCMGALALLCAFFSLRLSRQLQKRKQQHRSTNVR</sequence>
<feature type="transmembrane region" description="Helical" evidence="1">
    <location>
        <begin position="37"/>
        <end position="55"/>
    </location>
</feature>
<reference evidence="3" key="1">
    <citation type="submission" date="2015-10" db="EMBL/GenBank/DDBJ databases">
        <title>Complete Genome Sequencing of Klebsiella sp. strain G5.</title>
        <authorList>
            <person name="Chan K.-G."/>
            <person name="Chen J.-W."/>
        </authorList>
    </citation>
    <scope>NUCLEOTIDE SEQUENCE [LARGE SCALE GENOMIC DNA]</scope>
    <source>
        <strain evidence="3">G5</strain>
    </source>
</reference>
<gene>
    <name evidence="2" type="ORF">AO703_04435</name>
</gene>
<keyword evidence="1" id="KW-0472">Membrane</keyword>
<dbReference type="OrthoDB" id="5900336at2"/>